<dbReference type="OrthoDB" id="2621188at2"/>
<feature type="chain" id="PRO_5016836621" evidence="2">
    <location>
        <begin position="26"/>
        <end position="290"/>
    </location>
</feature>
<evidence type="ECO:0000256" key="2">
    <source>
        <dbReference type="SAM" id="SignalP"/>
    </source>
</evidence>
<evidence type="ECO:0000313" key="4">
    <source>
        <dbReference type="Proteomes" id="UP000261905"/>
    </source>
</evidence>
<gene>
    <name evidence="3" type="ORF">DX130_21270</name>
</gene>
<evidence type="ECO:0000256" key="1">
    <source>
        <dbReference type="SAM" id="MobiDB-lite"/>
    </source>
</evidence>
<accession>A0A371P6F2</accession>
<name>A0A371P6F2_9BACL</name>
<reference evidence="3 4" key="1">
    <citation type="submission" date="2018-08" db="EMBL/GenBank/DDBJ databases">
        <title>Paenibacillus sp. M4BSY-1, whole genome shotgun sequence.</title>
        <authorList>
            <person name="Tuo L."/>
        </authorList>
    </citation>
    <scope>NUCLEOTIDE SEQUENCE [LARGE SCALE GENOMIC DNA]</scope>
    <source>
        <strain evidence="3 4">M4BSY-1</strain>
    </source>
</reference>
<proteinExistence type="predicted"/>
<dbReference type="InterPro" id="IPR025648">
    <property type="entry name" value="DUF4358"/>
</dbReference>
<feature type="compositionally biased region" description="Polar residues" evidence="1">
    <location>
        <begin position="25"/>
        <end position="39"/>
    </location>
</feature>
<dbReference type="RefSeq" id="WP_116048810.1">
    <property type="nucleotide sequence ID" value="NZ_QUBQ01000005.1"/>
</dbReference>
<keyword evidence="4" id="KW-1185">Reference proteome</keyword>
<feature type="region of interest" description="Disordered" evidence="1">
    <location>
        <begin position="23"/>
        <end position="160"/>
    </location>
</feature>
<protein>
    <submittedName>
        <fullName evidence="3">DUF4358 domain-containing protein</fullName>
    </submittedName>
</protein>
<feature type="compositionally biased region" description="Low complexity" evidence="1">
    <location>
        <begin position="145"/>
        <end position="155"/>
    </location>
</feature>
<dbReference type="Pfam" id="PF14270">
    <property type="entry name" value="DUF4358"/>
    <property type="match status" value="1"/>
</dbReference>
<keyword evidence="2" id="KW-0732">Signal</keyword>
<comment type="caution">
    <text evidence="3">The sequence shown here is derived from an EMBL/GenBank/DDBJ whole genome shotgun (WGS) entry which is preliminary data.</text>
</comment>
<dbReference type="EMBL" id="QUBQ01000005">
    <property type="protein sequence ID" value="REK71533.1"/>
    <property type="molecule type" value="Genomic_DNA"/>
</dbReference>
<evidence type="ECO:0000313" key="3">
    <source>
        <dbReference type="EMBL" id="REK71533.1"/>
    </source>
</evidence>
<feature type="signal peptide" evidence="2">
    <location>
        <begin position="1"/>
        <end position="25"/>
    </location>
</feature>
<dbReference type="PROSITE" id="PS51257">
    <property type="entry name" value="PROKAR_LIPOPROTEIN"/>
    <property type="match status" value="1"/>
</dbReference>
<feature type="compositionally biased region" description="Polar residues" evidence="1">
    <location>
        <begin position="48"/>
        <end position="77"/>
    </location>
</feature>
<dbReference type="Proteomes" id="UP000261905">
    <property type="component" value="Unassembled WGS sequence"/>
</dbReference>
<feature type="compositionally biased region" description="Low complexity" evidence="1">
    <location>
        <begin position="78"/>
        <end position="109"/>
    </location>
</feature>
<dbReference type="PRINTS" id="PR01217">
    <property type="entry name" value="PRICHEXTENSN"/>
</dbReference>
<organism evidence="3 4">
    <name type="scientific">Paenibacillus paeoniae</name>
    <dbReference type="NCBI Taxonomy" id="2292705"/>
    <lineage>
        <taxon>Bacteria</taxon>
        <taxon>Bacillati</taxon>
        <taxon>Bacillota</taxon>
        <taxon>Bacilli</taxon>
        <taxon>Bacillales</taxon>
        <taxon>Paenibacillaceae</taxon>
        <taxon>Paenibacillus</taxon>
    </lineage>
</organism>
<sequence length="290" mass="31104">MPNNKERFNLSVLALALSLALSACGSGNSNPDSHTQPNVSGDPAETAAPSQTPALDATTTPHPGENDSSANVEQPSQAPSESPTSSPKPVVTPVATAKPSAKPTPTVKPTQPPLVKPTGKPTQPPSQKPSAKPSATPTPTPKPTSQPSQQPTEKPSPAPTVTVQNIVDKITADLEFVGQVTVEEAMVPDFYNDIDPNSLLEEGVFQQASFMISASEFSVVKLKSPDHYNTIKEAFEFRAAAVQKTFEEYLPDQYELAKDYKIVQNGHYVLFCISSKQDEVLDIFNSFFNK</sequence>
<dbReference type="AlphaFoldDB" id="A0A371P6F2"/>